<dbReference type="OrthoDB" id="4319884at2"/>
<protein>
    <submittedName>
        <fullName evidence="2">Uncharacterized protein</fullName>
    </submittedName>
</protein>
<dbReference type="RefSeq" id="WP_151969359.1">
    <property type="nucleotide sequence ID" value="NZ_AP019860.1"/>
</dbReference>
<name>A0A5S9IPE0_UABAM</name>
<evidence type="ECO:0000313" key="3">
    <source>
        <dbReference type="Proteomes" id="UP000326354"/>
    </source>
</evidence>
<keyword evidence="3" id="KW-1185">Reference proteome</keyword>
<dbReference type="Proteomes" id="UP000326354">
    <property type="component" value="Chromosome"/>
</dbReference>
<reference evidence="2 3" key="1">
    <citation type="submission" date="2019-08" db="EMBL/GenBank/DDBJ databases">
        <title>Complete genome sequence of Candidatus Uab amorphum.</title>
        <authorList>
            <person name="Shiratori T."/>
            <person name="Suzuki S."/>
            <person name="Kakizawa Y."/>
            <person name="Ishida K."/>
        </authorList>
    </citation>
    <scope>NUCLEOTIDE SEQUENCE [LARGE SCALE GENOMIC DNA]</scope>
    <source>
        <strain evidence="2 3">SRT547</strain>
    </source>
</reference>
<sequence length="246" mass="28482">MRILFLCICAMLCCCSHNSIRIGKPIVETLHGLEKKDLFYSDVLRLLGPPWRMYPYQEGFIFVYASYDSDEKKFSLSYGQYGLRGKADYAFGAYFEDLTVLYFSPEGKLDKYGTKREKIKQGWGGSLGPVIIGSDLFSNPFYQKYDYYNHRHVPFLSSLFERVNIRTGPPHRQYINEVETTPQVDRGLGQSAKKRNLPNTGEKNAIPLRLSSEFSELSKFRWFEIKEEGEKRPILSSPHTPRKVDD</sequence>
<gene>
    <name evidence="2" type="ORF">UABAM_03610</name>
</gene>
<evidence type="ECO:0000256" key="1">
    <source>
        <dbReference type="SAM" id="MobiDB-lite"/>
    </source>
</evidence>
<dbReference type="AlphaFoldDB" id="A0A5S9IPE0"/>
<accession>A0A5S9IPE0</accession>
<proteinExistence type="predicted"/>
<evidence type="ECO:0000313" key="2">
    <source>
        <dbReference type="EMBL" id="BBM85247.1"/>
    </source>
</evidence>
<organism evidence="2 3">
    <name type="scientific">Uabimicrobium amorphum</name>
    <dbReference type="NCBI Taxonomy" id="2596890"/>
    <lineage>
        <taxon>Bacteria</taxon>
        <taxon>Pseudomonadati</taxon>
        <taxon>Planctomycetota</taxon>
        <taxon>Candidatus Uabimicrobiia</taxon>
        <taxon>Candidatus Uabimicrobiales</taxon>
        <taxon>Candidatus Uabimicrobiaceae</taxon>
        <taxon>Candidatus Uabimicrobium</taxon>
    </lineage>
</organism>
<dbReference type="KEGG" id="uam:UABAM_03610"/>
<feature type="region of interest" description="Disordered" evidence="1">
    <location>
        <begin position="179"/>
        <end position="204"/>
    </location>
</feature>
<dbReference type="EMBL" id="AP019860">
    <property type="protein sequence ID" value="BBM85247.1"/>
    <property type="molecule type" value="Genomic_DNA"/>
</dbReference>